<evidence type="ECO:0000256" key="6">
    <source>
        <dbReference type="ARBA" id="ARBA00023136"/>
    </source>
</evidence>
<accession>A0A1E8AYG6</accession>
<name>A0A1E8AYG6_BACMY</name>
<feature type="chain" id="PRO_5009210947" evidence="8">
    <location>
        <begin position="34"/>
        <end position="167"/>
    </location>
</feature>
<proteinExistence type="inferred from homology"/>
<dbReference type="NCBIfam" id="TIGR03927">
    <property type="entry name" value="T7SS_EssA_Firm"/>
    <property type="match status" value="1"/>
</dbReference>
<feature type="signal peptide" evidence="8">
    <location>
        <begin position="1"/>
        <end position="33"/>
    </location>
</feature>
<organism evidence="9 10">
    <name type="scientific">Bacillus mycoides</name>
    <dbReference type="NCBI Taxonomy" id="1405"/>
    <lineage>
        <taxon>Bacteria</taxon>
        <taxon>Bacillati</taxon>
        <taxon>Bacillota</taxon>
        <taxon>Bacilli</taxon>
        <taxon>Bacillales</taxon>
        <taxon>Bacillaceae</taxon>
        <taxon>Bacillus</taxon>
        <taxon>Bacillus cereus group</taxon>
    </lineage>
</organism>
<dbReference type="InterPro" id="IPR018920">
    <property type="entry name" value="EssA/YueC"/>
</dbReference>
<comment type="subcellular location">
    <subcellularLocation>
        <location evidence="1">Cell membrane</location>
        <topology evidence="1">Single-pass membrane protein</topology>
    </subcellularLocation>
</comment>
<keyword evidence="5 7" id="KW-1133">Transmembrane helix</keyword>
<dbReference type="PATRIC" id="fig|86662.25.peg.5878"/>
<comment type="caution">
    <text evidence="9">The sequence shown here is derived from an EMBL/GenBank/DDBJ whole genome shotgun (WGS) entry which is preliminary data.</text>
</comment>
<evidence type="ECO:0000256" key="1">
    <source>
        <dbReference type="ARBA" id="ARBA00004162"/>
    </source>
</evidence>
<dbReference type="InterPro" id="IPR034026">
    <property type="entry name" value="EssA"/>
</dbReference>
<keyword evidence="6 7" id="KW-0472">Membrane</keyword>
<sequence>MEKMIKPKFLVFSLLISFCVTNLFTSFSSLAYAEDGKLTIHNNVIYEKENHKNNNSVTGIEDLFIKDKNTKNKELEKENRKSTSSIKEKVFLTDESVEKKPQDTITKQLFSKDYTASNENEATVEHTNYEIPRWTFWILLGMGVTGILILGWLLGKRFSNLFIRKKE</sequence>
<evidence type="ECO:0000256" key="4">
    <source>
        <dbReference type="ARBA" id="ARBA00022692"/>
    </source>
</evidence>
<gene>
    <name evidence="9" type="ORF">BWGOE8_57030</name>
</gene>
<keyword evidence="4 7" id="KW-0812">Transmembrane</keyword>
<comment type="similarity">
    <text evidence="2">Belongs to the EssA family.</text>
</comment>
<dbReference type="Pfam" id="PF10661">
    <property type="entry name" value="EssA"/>
    <property type="match status" value="1"/>
</dbReference>
<evidence type="ECO:0000256" key="2">
    <source>
        <dbReference type="ARBA" id="ARBA00008570"/>
    </source>
</evidence>
<evidence type="ECO:0000256" key="5">
    <source>
        <dbReference type="ARBA" id="ARBA00022989"/>
    </source>
</evidence>
<dbReference type="Proteomes" id="UP000175706">
    <property type="component" value="Unassembled WGS sequence"/>
</dbReference>
<dbReference type="GO" id="GO:0005886">
    <property type="term" value="C:plasma membrane"/>
    <property type="evidence" value="ECO:0007669"/>
    <property type="project" value="UniProtKB-SubCell"/>
</dbReference>
<evidence type="ECO:0000256" key="3">
    <source>
        <dbReference type="ARBA" id="ARBA00022475"/>
    </source>
</evidence>
<evidence type="ECO:0000313" key="9">
    <source>
        <dbReference type="EMBL" id="OFD70250.1"/>
    </source>
</evidence>
<evidence type="ECO:0000313" key="10">
    <source>
        <dbReference type="Proteomes" id="UP000175706"/>
    </source>
</evidence>
<keyword evidence="3" id="KW-1003">Cell membrane</keyword>
<protein>
    <submittedName>
        <fullName evidence="9">Uncharacterized protein</fullName>
    </submittedName>
</protein>
<dbReference type="EMBL" id="LXLT01000102">
    <property type="protein sequence ID" value="OFD70250.1"/>
    <property type="molecule type" value="Genomic_DNA"/>
</dbReference>
<evidence type="ECO:0000256" key="7">
    <source>
        <dbReference type="SAM" id="Phobius"/>
    </source>
</evidence>
<evidence type="ECO:0000256" key="8">
    <source>
        <dbReference type="SAM" id="SignalP"/>
    </source>
</evidence>
<reference evidence="9 10" key="1">
    <citation type="submission" date="2016-05" db="EMBL/GenBank/DDBJ databases">
        <title>Bacillus thuringiensis and Bacillus weihenstephanensis as novel biocontrol agents of wilt causing Verticillium species.</title>
        <authorList>
            <person name="Hollensteiner J."/>
            <person name="Wemheuer F."/>
            <person name="Harting R."/>
            <person name="Kolarzyk A."/>
            <person name="Diaz-Valerio S."/>
            <person name="Poehlein A."/>
            <person name="Brzuszkiewicz E."/>
            <person name="Nesemann K."/>
            <person name="Braus-Stromeyer S."/>
            <person name="Braus G."/>
            <person name="Daniel R."/>
            <person name="Liesegang H."/>
        </authorList>
    </citation>
    <scope>NUCLEOTIDE SEQUENCE [LARGE SCALE GENOMIC DNA]</scope>
    <source>
        <strain evidence="9 10">GOE8</strain>
    </source>
</reference>
<dbReference type="AlphaFoldDB" id="A0A1E8AYG6"/>
<feature type="transmembrane region" description="Helical" evidence="7">
    <location>
        <begin position="134"/>
        <end position="155"/>
    </location>
</feature>
<keyword evidence="8" id="KW-0732">Signal</keyword>